<evidence type="ECO:0000256" key="4">
    <source>
        <dbReference type="ARBA" id="ARBA00022989"/>
    </source>
</evidence>
<accession>A0ABW1IM53</accession>
<name>A0ABW1IM53_9BACL</name>
<feature type="transmembrane region" description="Helical" evidence="6">
    <location>
        <begin position="12"/>
        <end position="35"/>
    </location>
</feature>
<dbReference type="InterPro" id="IPR001204">
    <property type="entry name" value="Phos_transporter"/>
</dbReference>
<keyword evidence="5 6" id="KW-0472">Membrane</keyword>
<comment type="subcellular location">
    <subcellularLocation>
        <location evidence="1">Membrane</location>
        <topology evidence="1">Multi-pass membrane protein</topology>
    </subcellularLocation>
</comment>
<dbReference type="RefSeq" id="WP_379893396.1">
    <property type="nucleotide sequence ID" value="NZ_CBCSCT010000004.1"/>
</dbReference>
<reference evidence="8" key="1">
    <citation type="journal article" date="2019" name="Int. J. Syst. Evol. Microbiol.">
        <title>The Global Catalogue of Microorganisms (GCM) 10K type strain sequencing project: providing services to taxonomists for standard genome sequencing and annotation.</title>
        <authorList>
            <consortium name="The Broad Institute Genomics Platform"/>
            <consortium name="The Broad Institute Genome Sequencing Center for Infectious Disease"/>
            <person name="Wu L."/>
            <person name="Ma J."/>
        </authorList>
    </citation>
    <scope>NUCLEOTIDE SEQUENCE [LARGE SCALE GENOMIC DNA]</scope>
    <source>
        <strain evidence="8">CCM 8749</strain>
    </source>
</reference>
<evidence type="ECO:0000256" key="6">
    <source>
        <dbReference type="SAM" id="Phobius"/>
    </source>
</evidence>
<dbReference type="Pfam" id="PF01384">
    <property type="entry name" value="PHO4"/>
    <property type="match status" value="1"/>
</dbReference>
<comment type="caution">
    <text evidence="7">The sequence shown here is derived from an EMBL/GenBank/DDBJ whole genome shotgun (WGS) entry which is preliminary data.</text>
</comment>
<sequence>MPARTLQISLKAWFSVMVEGLSLIVIIIIVLALLFDFTNGWNDSANAIATVVGTRVLKPYQAVLLAAVLNLVGAFAFTAVAKMISKGIVNPDSITLLVVVSLLIASIIWNIIMTMVGMPISASHSLIGAMVGASVSYGGFDVLVSGGLIKVLIGLLVSPVLGALFAFVIMKILQLIAGNLSPSKVKRSFNILQLLSVSFMAFSHGASDAQKAMGIIMLALVAGNVGGLTMESDIPFWVITSCGLAIALGTAIGGKKVIATMGTKLTKLESIHGFAAETAAAIILTGVAKIGLPVSSTHTITGSIIGVGLSNRVNSVRWNVAGKIVYAWVLTLPGTAIMAFLIYQLLQFLE</sequence>
<dbReference type="PANTHER" id="PTHR11101:SF80">
    <property type="entry name" value="PHOSPHATE TRANSPORTER"/>
    <property type="match status" value="1"/>
</dbReference>
<feature type="transmembrane region" description="Helical" evidence="6">
    <location>
        <begin position="236"/>
        <end position="254"/>
    </location>
</feature>
<feature type="transmembrane region" description="Helical" evidence="6">
    <location>
        <begin position="325"/>
        <end position="346"/>
    </location>
</feature>
<gene>
    <name evidence="7" type="ORF">ACFPXP_06465</name>
</gene>
<evidence type="ECO:0000256" key="2">
    <source>
        <dbReference type="ARBA" id="ARBA00022448"/>
    </source>
</evidence>
<evidence type="ECO:0000313" key="8">
    <source>
        <dbReference type="Proteomes" id="UP001596250"/>
    </source>
</evidence>
<feature type="transmembrane region" description="Helical" evidence="6">
    <location>
        <begin position="151"/>
        <end position="176"/>
    </location>
</feature>
<keyword evidence="4 6" id="KW-1133">Transmembrane helix</keyword>
<evidence type="ECO:0000256" key="5">
    <source>
        <dbReference type="ARBA" id="ARBA00023136"/>
    </source>
</evidence>
<keyword evidence="3 6" id="KW-0812">Transmembrane</keyword>
<organism evidence="7 8">
    <name type="scientific">Marinicrinis lubricantis</name>
    <dbReference type="NCBI Taxonomy" id="2086470"/>
    <lineage>
        <taxon>Bacteria</taxon>
        <taxon>Bacillati</taxon>
        <taxon>Bacillota</taxon>
        <taxon>Bacilli</taxon>
        <taxon>Bacillales</taxon>
        <taxon>Paenibacillaceae</taxon>
    </lineage>
</organism>
<dbReference type="PANTHER" id="PTHR11101">
    <property type="entry name" value="PHOSPHATE TRANSPORTER"/>
    <property type="match status" value="1"/>
</dbReference>
<evidence type="ECO:0000313" key="7">
    <source>
        <dbReference type="EMBL" id="MFC5986073.1"/>
    </source>
</evidence>
<evidence type="ECO:0000256" key="3">
    <source>
        <dbReference type="ARBA" id="ARBA00022692"/>
    </source>
</evidence>
<keyword evidence="2" id="KW-0813">Transport</keyword>
<feature type="transmembrane region" description="Helical" evidence="6">
    <location>
        <begin position="93"/>
        <end position="112"/>
    </location>
</feature>
<feature type="transmembrane region" description="Helical" evidence="6">
    <location>
        <begin position="60"/>
        <end position="81"/>
    </location>
</feature>
<dbReference type="EMBL" id="JBHSQV010000035">
    <property type="protein sequence ID" value="MFC5986073.1"/>
    <property type="molecule type" value="Genomic_DNA"/>
</dbReference>
<evidence type="ECO:0000256" key="1">
    <source>
        <dbReference type="ARBA" id="ARBA00004141"/>
    </source>
</evidence>
<protein>
    <submittedName>
        <fullName evidence="7">Anion permease</fullName>
    </submittedName>
</protein>
<feature type="transmembrane region" description="Helical" evidence="6">
    <location>
        <begin position="124"/>
        <end position="144"/>
    </location>
</feature>
<dbReference type="Proteomes" id="UP001596250">
    <property type="component" value="Unassembled WGS sequence"/>
</dbReference>
<keyword evidence="8" id="KW-1185">Reference proteome</keyword>
<proteinExistence type="predicted"/>